<feature type="region of interest" description="Disordered" evidence="1">
    <location>
        <begin position="1"/>
        <end position="114"/>
    </location>
</feature>
<organism evidence="2">
    <name type="scientific">uncultured Thermoleophilia bacterium</name>
    <dbReference type="NCBI Taxonomy" id="1497501"/>
    <lineage>
        <taxon>Bacteria</taxon>
        <taxon>Bacillati</taxon>
        <taxon>Actinomycetota</taxon>
        <taxon>Thermoleophilia</taxon>
        <taxon>environmental samples</taxon>
    </lineage>
</organism>
<feature type="compositionally biased region" description="Gly residues" evidence="1">
    <location>
        <begin position="28"/>
        <end position="44"/>
    </location>
</feature>
<evidence type="ECO:0000313" key="2">
    <source>
        <dbReference type="EMBL" id="CAA9533421.1"/>
    </source>
</evidence>
<feature type="non-terminal residue" evidence="2">
    <location>
        <position position="1"/>
    </location>
</feature>
<evidence type="ECO:0000256" key="1">
    <source>
        <dbReference type="SAM" id="MobiDB-lite"/>
    </source>
</evidence>
<feature type="compositionally biased region" description="Gly residues" evidence="1">
    <location>
        <begin position="63"/>
        <end position="75"/>
    </location>
</feature>
<dbReference type="EMBL" id="CADCWC010000185">
    <property type="protein sequence ID" value="CAA9533421.1"/>
    <property type="molecule type" value="Genomic_DNA"/>
</dbReference>
<feature type="non-terminal residue" evidence="2">
    <location>
        <position position="114"/>
    </location>
</feature>
<dbReference type="AlphaFoldDB" id="A0A6J4TY40"/>
<feature type="compositionally biased region" description="Basic residues" evidence="1">
    <location>
        <begin position="100"/>
        <end position="114"/>
    </location>
</feature>
<gene>
    <name evidence="2" type="ORF">AVDCRST_MAG79-1124</name>
</gene>
<sequence length="114" mass="11483">TRRGARPGPCPAGNPDRQPHLAPPGNRGPPGTGVGRPGAAGGRHAGARLGARLGRGVRRRGAALGGGGLGGGVAGGRHRRRRAGHGGDPAGLRADPLARPRPRRGLRRARRPAL</sequence>
<reference evidence="2" key="1">
    <citation type="submission" date="2020-02" db="EMBL/GenBank/DDBJ databases">
        <authorList>
            <person name="Meier V. D."/>
        </authorList>
    </citation>
    <scope>NUCLEOTIDE SEQUENCE</scope>
    <source>
        <strain evidence="2">AVDCRST_MAG79</strain>
    </source>
</reference>
<proteinExistence type="predicted"/>
<accession>A0A6J4TY40</accession>
<protein>
    <submittedName>
        <fullName evidence="2">Uncharacterized protein</fullName>
    </submittedName>
</protein>
<name>A0A6J4TY40_9ACTN</name>